<evidence type="ECO:0000313" key="1">
    <source>
        <dbReference type="EnsemblPlants" id="AVESA.00010b.r2.4DG0719960.2.CDS"/>
    </source>
</evidence>
<dbReference type="EnsemblPlants" id="AVESA.00010b.r2.4DG0719960.2">
    <property type="protein sequence ID" value="AVESA.00010b.r2.4DG0719960.2.CDS"/>
    <property type="gene ID" value="AVESA.00010b.r2.4DG0719960"/>
</dbReference>
<protein>
    <submittedName>
        <fullName evidence="1">Uncharacterized protein</fullName>
    </submittedName>
</protein>
<proteinExistence type="predicted"/>
<dbReference type="Proteomes" id="UP001732700">
    <property type="component" value="Chromosome 4D"/>
</dbReference>
<sequence>MQGICASAGSSSHQHGDCSAGSSSHQHGDCASAGSSSQQHGDCASAGSSSDRPYPRWTGARLRSSRSLPGRLSEIMAPLKWPEPMLDYFVDECFKMVQDGKSPANETSFFQTLDRSMARKSFDITFCTEDLIQQFRGVRSLWDKYHEILKNLEIKKVQERQSQTDPDKLRLVCTSSEHYVPHLNAIFLHLYNRTAKLVFPLQKTGDIYASKFILIRKYEIKLNTIFESFYGSKAKSLSTYRFNIEHSDRYSGDNSISSKRRSLGEPFSRQLRLKSSDMPESSQNGSDSEIQDYDKAMGELIDEVDDGTYIIAGQCLRDPKILRSYSYIPTIERKISFLHGTWRVMCEPKCVLENLQPADQLFVGRSPNS</sequence>
<name>A0ACD5X373_AVESA</name>
<reference evidence="1" key="1">
    <citation type="submission" date="2021-05" db="EMBL/GenBank/DDBJ databases">
        <authorList>
            <person name="Scholz U."/>
            <person name="Mascher M."/>
            <person name="Fiebig A."/>
        </authorList>
    </citation>
    <scope>NUCLEOTIDE SEQUENCE [LARGE SCALE GENOMIC DNA]</scope>
</reference>
<accession>A0ACD5X373</accession>
<organism evidence="1 2">
    <name type="scientific">Avena sativa</name>
    <name type="common">Oat</name>
    <dbReference type="NCBI Taxonomy" id="4498"/>
    <lineage>
        <taxon>Eukaryota</taxon>
        <taxon>Viridiplantae</taxon>
        <taxon>Streptophyta</taxon>
        <taxon>Embryophyta</taxon>
        <taxon>Tracheophyta</taxon>
        <taxon>Spermatophyta</taxon>
        <taxon>Magnoliopsida</taxon>
        <taxon>Liliopsida</taxon>
        <taxon>Poales</taxon>
        <taxon>Poaceae</taxon>
        <taxon>BOP clade</taxon>
        <taxon>Pooideae</taxon>
        <taxon>Poodae</taxon>
        <taxon>Poeae</taxon>
        <taxon>Poeae Chloroplast Group 1 (Aveneae type)</taxon>
        <taxon>Aveninae</taxon>
        <taxon>Avena</taxon>
    </lineage>
</organism>
<reference evidence="1" key="2">
    <citation type="submission" date="2025-09" db="UniProtKB">
        <authorList>
            <consortium name="EnsemblPlants"/>
        </authorList>
    </citation>
    <scope>IDENTIFICATION</scope>
</reference>
<keyword evidence="2" id="KW-1185">Reference proteome</keyword>
<evidence type="ECO:0000313" key="2">
    <source>
        <dbReference type="Proteomes" id="UP001732700"/>
    </source>
</evidence>